<evidence type="ECO:0000313" key="2">
    <source>
        <dbReference type="EMBL" id="ATM24635.1"/>
    </source>
</evidence>
<accession>A0A291W3C9</accession>
<sequence length="147" mass="15357">MTEHTSERPLLVQLLQDFADRLPGTIGVVLVSADGLLVASAKLDKEMADNLAAAVSGLASLSAGIFRSVPDMQGRVLQTVVEHERGALFITRADSFTTEQSHVADLMGVLVDQSADAATVGYEMGHWVGGLGDQLGTPARAATPSAQ</sequence>
<dbReference type="Pfam" id="PF03259">
    <property type="entry name" value="Robl_LC7"/>
    <property type="match status" value="1"/>
</dbReference>
<proteinExistence type="predicted"/>
<dbReference type="RefSeq" id="WP_159399803.1">
    <property type="nucleotide sequence ID" value="NZ_CP023976.1"/>
</dbReference>
<dbReference type="EMBL" id="CP023976">
    <property type="protein sequence ID" value="ATM24635.1"/>
    <property type="molecule type" value="Genomic_DNA"/>
</dbReference>
<dbReference type="AlphaFoldDB" id="A0A291W3C9"/>
<organism evidence="2 3">
    <name type="scientific">Streptomyces alboflavus</name>
    <dbReference type="NCBI Taxonomy" id="67267"/>
    <lineage>
        <taxon>Bacteria</taxon>
        <taxon>Bacillati</taxon>
        <taxon>Actinomycetota</taxon>
        <taxon>Actinomycetes</taxon>
        <taxon>Kitasatosporales</taxon>
        <taxon>Streptomycetaceae</taxon>
        <taxon>Streptomyces</taxon>
    </lineage>
</organism>
<reference evidence="2 3" key="1">
    <citation type="submission" date="2017-10" db="EMBL/GenBank/DDBJ databases">
        <title>Streptomyces alboflavus Genome sequencing and assembly.</title>
        <authorList>
            <person name="Wang Y."/>
            <person name="Du B."/>
            <person name="Ding Y."/>
            <person name="Liu H."/>
            <person name="Hou Q."/>
            <person name="Liu K."/>
            <person name="Wang C."/>
            <person name="Yao L."/>
        </authorList>
    </citation>
    <scope>NUCLEOTIDE SEQUENCE [LARGE SCALE GENOMIC DNA]</scope>
    <source>
        <strain evidence="2 3">MDJK44</strain>
        <plasmid evidence="3">Plasmid pmdjk44.1</plasmid>
    </source>
</reference>
<protein>
    <submittedName>
        <fullName evidence="2">Roadblock/LC7 family protein</fullName>
    </submittedName>
</protein>
<feature type="domain" description="Roadblock/LAMTOR2" evidence="1">
    <location>
        <begin position="12"/>
        <end position="100"/>
    </location>
</feature>
<evidence type="ECO:0000259" key="1">
    <source>
        <dbReference type="SMART" id="SM00960"/>
    </source>
</evidence>
<name>A0A291W3C9_9ACTN</name>
<dbReference type="KEGG" id="salf:SMD44_p10136"/>
<geneLocation type="plasmid" evidence="3">
    <name>pmdjk44.1</name>
</geneLocation>
<evidence type="ECO:0000313" key="3">
    <source>
        <dbReference type="Proteomes" id="UP000195880"/>
    </source>
</evidence>
<dbReference type="Gene3D" id="3.30.450.30">
    <property type="entry name" value="Dynein light chain 2a, cytoplasmic"/>
    <property type="match status" value="1"/>
</dbReference>
<dbReference type="SMART" id="SM00960">
    <property type="entry name" value="Robl_LC7"/>
    <property type="match status" value="1"/>
</dbReference>
<gene>
    <name evidence="2" type="ORF">SMD44_p10136</name>
</gene>
<dbReference type="InterPro" id="IPR004942">
    <property type="entry name" value="Roadblock/LAMTOR2_dom"/>
</dbReference>
<dbReference type="Proteomes" id="UP000195880">
    <property type="component" value="Plasmid pMDJK44.1"/>
</dbReference>
<dbReference type="InterPro" id="IPR053141">
    <property type="entry name" value="Mycobact_SerProt_Inhib_Rv3364c"/>
</dbReference>
<keyword evidence="2" id="KW-0614">Plasmid</keyword>
<keyword evidence="3" id="KW-1185">Reference proteome</keyword>
<dbReference type="SUPFAM" id="SSF103196">
    <property type="entry name" value="Roadblock/LC7 domain"/>
    <property type="match status" value="1"/>
</dbReference>
<dbReference type="PANTHER" id="PTHR36222">
    <property type="entry name" value="SERINE PROTEASE INHIBITOR RV3364C"/>
    <property type="match status" value="1"/>
</dbReference>
<dbReference type="PANTHER" id="PTHR36222:SF1">
    <property type="entry name" value="SERINE PROTEASE INHIBITOR RV3364C"/>
    <property type="match status" value="1"/>
</dbReference>